<name>A0A0F9BSG8_9ZZZZ</name>
<dbReference type="EMBL" id="LAZR01039516">
    <property type="protein sequence ID" value="KKL16817.1"/>
    <property type="molecule type" value="Genomic_DNA"/>
</dbReference>
<protein>
    <recommendedName>
        <fullName evidence="2">Myb-like domain-containing protein</fullName>
    </recommendedName>
</protein>
<evidence type="ECO:0008006" key="2">
    <source>
        <dbReference type="Google" id="ProtNLM"/>
    </source>
</evidence>
<organism evidence="1">
    <name type="scientific">marine sediment metagenome</name>
    <dbReference type="NCBI Taxonomy" id="412755"/>
    <lineage>
        <taxon>unclassified sequences</taxon>
        <taxon>metagenomes</taxon>
        <taxon>ecological metagenomes</taxon>
    </lineage>
</organism>
<dbReference type="AlphaFoldDB" id="A0A0F9BSG8"/>
<evidence type="ECO:0000313" key="1">
    <source>
        <dbReference type="EMBL" id="KKL16817.1"/>
    </source>
</evidence>
<comment type="caution">
    <text evidence="1">The sequence shown here is derived from an EMBL/GenBank/DDBJ whole genome shotgun (WGS) entry which is preliminary data.</text>
</comment>
<sequence length="75" mass="8807">MQASRKQTSDYQTRIIKELDHCPDSKQRDWSEFEEGLMRKYYQKKGARAIGKTLERSTTSVHNKAQNMGLCGRRK</sequence>
<reference evidence="1" key="1">
    <citation type="journal article" date="2015" name="Nature">
        <title>Complex archaea that bridge the gap between prokaryotes and eukaryotes.</title>
        <authorList>
            <person name="Spang A."/>
            <person name="Saw J.H."/>
            <person name="Jorgensen S.L."/>
            <person name="Zaremba-Niedzwiedzka K."/>
            <person name="Martijn J."/>
            <person name="Lind A.E."/>
            <person name="van Eijk R."/>
            <person name="Schleper C."/>
            <person name="Guy L."/>
            <person name="Ettema T.J."/>
        </authorList>
    </citation>
    <scope>NUCLEOTIDE SEQUENCE</scope>
</reference>
<accession>A0A0F9BSG8</accession>
<gene>
    <name evidence="1" type="ORF">LCGC14_2491770</name>
</gene>
<proteinExistence type="predicted"/>